<dbReference type="SUPFAM" id="SSF53474">
    <property type="entry name" value="alpha/beta-Hydrolases"/>
    <property type="match status" value="1"/>
</dbReference>
<organism evidence="7 8">
    <name type="scientific">Galleria mellonella</name>
    <name type="common">Greater wax moth</name>
    <dbReference type="NCBI Taxonomy" id="7137"/>
    <lineage>
        <taxon>Eukaryota</taxon>
        <taxon>Metazoa</taxon>
        <taxon>Ecdysozoa</taxon>
        <taxon>Arthropoda</taxon>
        <taxon>Hexapoda</taxon>
        <taxon>Insecta</taxon>
        <taxon>Pterygota</taxon>
        <taxon>Neoptera</taxon>
        <taxon>Endopterygota</taxon>
        <taxon>Lepidoptera</taxon>
        <taxon>Glossata</taxon>
        <taxon>Ditrysia</taxon>
        <taxon>Pyraloidea</taxon>
        <taxon>Pyralidae</taxon>
        <taxon>Galleriinae</taxon>
        <taxon>Galleria</taxon>
    </lineage>
</organism>
<feature type="chain" id="PRO_5026925120" evidence="5">
    <location>
        <begin position="24"/>
        <end position="359"/>
    </location>
</feature>
<dbReference type="Proteomes" id="UP001652740">
    <property type="component" value="Unplaced"/>
</dbReference>
<sequence length="359" mass="40044">MRRASAAASGLLMVLYVIADAGGDTLDILGAALPPFIANNFEQLVKAAADSCDILPLELLFSRRYTSEIPFLDMVEFTRESTRAYKISAAHQRLRDHPPPPLLIIYIPGWWNTPTDESSEALVTALLHKNPIVLVVDTRPIFRRGYIASASRVKALAHLLHSFITKVHQQGYPLSSIHLIGFSLGAHVAGMTGKLVQRSLHGRLGRIIALDPARPCFMRPSDYRLNRSDADFVQVVHSSAGVLGLEQPVGDADIYVNGVSVKQPECRDRSITLECDHAQAWRLYAASVINERSLMARKCYTWEQLMNGYCTGNETAMGYSCSVNFRGMFLYKSNNGIQQKTDTHVQVFNPFDIFSWFQL</sequence>
<evidence type="ECO:0000313" key="7">
    <source>
        <dbReference type="Proteomes" id="UP001652740"/>
    </source>
</evidence>
<dbReference type="RefSeq" id="XP_026761137.1">
    <property type="nucleotide sequence ID" value="XM_026905336.3"/>
</dbReference>
<keyword evidence="3" id="KW-0964">Secreted</keyword>
<reference evidence="8" key="1">
    <citation type="submission" date="2025-08" db="UniProtKB">
        <authorList>
            <consortium name="RefSeq"/>
        </authorList>
    </citation>
    <scope>IDENTIFICATION</scope>
    <source>
        <tissue evidence="8">Whole larvae</tissue>
    </source>
</reference>
<dbReference type="GO" id="GO:0017171">
    <property type="term" value="F:serine hydrolase activity"/>
    <property type="evidence" value="ECO:0007669"/>
    <property type="project" value="TreeGrafter"/>
</dbReference>
<comment type="similarity">
    <text evidence="2 4">Belongs to the AB hydrolase superfamily. Lipase family.</text>
</comment>
<dbReference type="GeneID" id="113520071"/>
<dbReference type="KEGG" id="gmw:113520071"/>
<accession>A0A6J1WX99</accession>
<comment type="subcellular location">
    <subcellularLocation>
        <location evidence="1">Secreted</location>
    </subcellularLocation>
</comment>
<evidence type="ECO:0000256" key="1">
    <source>
        <dbReference type="ARBA" id="ARBA00004613"/>
    </source>
</evidence>
<dbReference type="GO" id="GO:0005615">
    <property type="term" value="C:extracellular space"/>
    <property type="evidence" value="ECO:0007669"/>
    <property type="project" value="TreeGrafter"/>
</dbReference>
<dbReference type="OrthoDB" id="199913at2759"/>
<dbReference type="InterPro" id="IPR000734">
    <property type="entry name" value="TAG_lipase"/>
</dbReference>
<evidence type="ECO:0000256" key="4">
    <source>
        <dbReference type="RuleBase" id="RU004262"/>
    </source>
</evidence>
<feature type="signal peptide" evidence="5">
    <location>
        <begin position="1"/>
        <end position="23"/>
    </location>
</feature>
<dbReference type="PRINTS" id="PR00821">
    <property type="entry name" value="TAGLIPASE"/>
</dbReference>
<dbReference type="Pfam" id="PF00151">
    <property type="entry name" value="Lipase"/>
    <property type="match status" value="1"/>
</dbReference>
<dbReference type="PANTHER" id="PTHR11610">
    <property type="entry name" value="LIPASE"/>
    <property type="match status" value="1"/>
</dbReference>
<proteinExistence type="inferred from homology"/>
<evidence type="ECO:0000256" key="5">
    <source>
        <dbReference type="SAM" id="SignalP"/>
    </source>
</evidence>
<dbReference type="InterPro" id="IPR013818">
    <property type="entry name" value="Lipase"/>
</dbReference>
<name>A0A6J1WX99_GALME</name>
<dbReference type="Gene3D" id="3.40.50.1820">
    <property type="entry name" value="alpha/beta hydrolase"/>
    <property type="match status" value="1"/>
</dbReference>
<keyword evidence="5" id="KW-0732">Signal</keyword>
<dbReference type="PANTHER" id="PTHR11610:SF173">
    <property type="entry name" value="LIPASE DOMAIN-CONTAINING PROTEIN-RELATED"/>
    <property type="match status" value="1"/>
</dbReference>
<dbReference type="GO" id="GO:0016298">
    <property type="term" value="F:lipase activity"/>
    <property type="evidence" value="ECO:0007669"/>
    <property type="project" value="InterPro"/>
</dbReference>
<evidence type="ECO:0000259" key="6">
    <source>
        <dbReference type="Pfam" id="PF00151"/>
    </source>
</evidence>
<dbReference type="InterPro" id="IPR029058">
    <property type="entry name" value="AB_hydrolase_fold"/>
</dbReference>
<evidence type="ECO:0000256" key="3">
    <source>
        <dbReference type="ARBA" id="ARBA00022525"/>
    </source>
</evidence>
<protein>
    <submittedName>
        <fullName evidence="8">Lipase member H-B-like</fullName>
    </submittedName>
</protein>
<dbReference type="InParanoid" id="A0A6J1WX99"/>
<evidence type="ECO:0000256" key="2">
    <source>
        <dbReference type="ARBA" id="ARBA00010701"/>
    </source>
</evidence>
<gene>
    <name evidence="8" type="primary">LOC113520071</name>
</gene>
<feature type="domain" description="Lipase" evidence="6">
    <location>
        <begin position="104"/>
        <end position="320"/>
    </location>
</feature>
<evidence type="ECO:0000313" key="8">
    <source>
        <dbReference type="RefSeq" id="XP_026761137.1"/>
    </source>
</evidence>
<dbReference type="GO" id="GO:0016042">
    <property type="term" value="P:lipid catabolic process"/>
    <property type="evidence" value="ECO:0007669"/>
    <property type="project" value="TreeGrafter"/>
</dbReference>
<dbReference type="AlphaFoldDB" id="A0A6J1WX99"/>
<keyword evidence="7" id="KW-1185">Reference proteome</keyword>